<dbReference type="SUPFAM" id="SSF48464">
    <property type="entry name" value="ENTH/VHS domain"/>
    <property type="match status" value="1"/>
</dbReference>
<dbReference type="GO" id="GO:0048268">
    <property type="term" value="P:clathrin coat assembly"/>
    <property type="evidence" value="ECO:0007669"/>
    <property type="project" value="InterPro"/>
</dbReference>
<dbReference type="Pfam" id="PF07651">
    <property type="entry name" value="ANTH"/>
    <property type="match status" value="1"/>
</dbReference>
<dbReference type="GO" id="GO:0005545">
    <property type="term" value="F:1-phosphatidylinositol binding"/>
    <property type="evidence" value="ECO:0007669"/>
    <property type="project" value="InterPro"/>
</dbReference>
<dbReference type="InterPro" id="IPR045192">
    <property type="entry name" value="AP180-like"/>
</dbReference>
<dbReference type="GO" id="GO:0000149">
    <property type="term" value="F:SNARE binding"/>
    <property type="evidence" value="ECO:0007669"/>
    <property type="project" value="TreeGrafter"/>
</dbReference>
<dbReference type="AlphaFoldDB" id="A0A8J5XU56"/>
<dbReference type="InterPro" id="IPR013809">
    <property type="entry name" value="ENTH"/>
</dbReference>
<accession>A0A8J5XU56</accession>
<evidence type="ECO:0000259" key="2">
    <source>
        <dbReference type="PROSITE" id="PS50942"/>
    </source>
</evidence>
<reference evidence="3" key="1">
    <citation type="submission" date="2021-05" db="EMBL/GenBank/DDBJ databases">
        <title>The genome of the haptophyte Pavlova lutheri (Diacronema luteri, Pavlovales) - a model for lipid biosynthesis in eukaryotic algae.</title>
        <authorList>
            <person name="Hulatt C.J."/>
            <person name="Posewitz M.C."/>
        </authorList>
    </citation>
    <scope>NUCLEOTIDE SEQUENCE</scope>
    <source>
        <strain evidence="3">NIVA-4/92</strain>
    </source>
</reference>
<sequence length="593" mass="62862">MATNFSRSEPRADSVAYVLAASHLHTGRENAVRVLECLQERVETEAGWQPVLKTLFLVHRLLQDGSDAFAIELERETTVLNLGAFSDRSSGEAVHYSKHIRLYCEYLEETLLVRAEMRKLVPGVHFSLVSRKSDRGRPSEMDSVDSTATLLDVLSVLLPHVDRLMRCERCARPRSLPAEEDCPIAHAVLALLARDGLHVFRLISEATMRVLNAFTTLPTEHAVRAFALYSAFVESSGQFTSMCEHMRRLHSLGYLPRLEVPQLKQVNHERVLSALRKHVLSVDPDGKVARRVDAELKKPPSERIAEPVVGELEQLNQLQAWSKRHFPGRLSGLGNDGPGEVDLVQLSPQQQPLAHGAGAAKPSAFDDLLQLEPSATGLGAAHVGETADLLTLDLFDTHGSADAQHGGGAPPPARRAHADGHMLRHDRPPTMAPPPPHAVAPPLAASGSARGHFAHGAHPQHGSCPAFSMGAYQTAQPHLAPHAAQPQQPYGALDAHRGWQPTAGGCASAQHGAGSTGASPYAASAPNGSVAVGAGFAQHSVACGGRAGGSQSGSFRAAPADDPFGLGALGLCAPGCGLGAVSAPAWPAAGART</sequence>
<feature type="compositionally biased region" description="Pro residues" evidence="1">
    <location>
        <begin position="430"/>
        <end position="439"/>
    </location>
</feature>
<evidence type="ECO:0000313" key="4">
    <source>
        <dbReference type="Proteomes" id="UP000751190"/>
    </source>
</evidence>
<feature type="region of interest" description="Disordered" evidence="1">
    <location>
        <begin position="400"/>
        <end position="460"/>
    </location>
</feature>
<evidence type="ECO:0000256" key="1">
    <source>
        <dbReference type="SAM" id="MobiDB-lite"/>
    </source>
</evidence>
<feature type="domain" description="ENTH" evidence="2">
    <location>
        <begin position="1"/>
        <end position="121"/>
    </location>
</feature>
<dbReference type="GO" id="GO:0032050">
    <property type="term" value="F:clathrin heavy chain binding"/>
    <property type="evidence" value="ECO:0007669"/>
    <property type="project" value="TreeGrafter"/>
</dbReference>
<keyword evidence="4" id="KW-1185">Reference proteome</keyword>
<gene>
    <name evidence="3" type="ORF">KFE25_009060</name>
</gene>
<evidence type="ECO:0000313" key="3">
    <source>
        <dbReference type="EMBL" id="KAG8470639.1"/>
    </source>
</evidence>
<dbReference type="GO" id="GO:0005546">
    <property type="term" value="F:phosphatidylinositol-4,5-bisphosphate binding"/>
    <property type="evidence" value="ECO:0007669"/>
    <property type="project" value="TreeGrafter"/>
</dbReference>
<dbReference type="InterPro" id="IPR014712">
    <property type="entry name" value="ANTH_dom_sf"/>
</dbReference>
<dbReference type="EMBL" id="JAGTXO010000001">
    <property type="protein sequence ID" value="KAG8470639.1"/>
    <property type="molecule type" value="Genomic_DNA"/>
</dbReference>
<dbReference type="Proteomes" id="UP000751190">
    <property type="component" value="Unassembled WGS sequence"/>
</dbReference>
<organism evidence="3 4">
    <name type="scientific">Diacronema lutheri</name>
    <name type="common">Unicellular marine alga</name>
    <name type="synonym">Monochrysis lutheri</name>
    <dbReference type="NCBI Taxonomy" id="2081491"/>
    <lineage>
        <taxon>Eukaryota</taxon>
        <taxon>Haptista</taxon>
        <taxon>Haptophyta</taxon>
        <taxon>Pavlovophyceae</taxon>
        <taxon>Pavlovales</taxon>
        <taxon>Pavlovaceae</taxon>
        <taxon>Diacronema</taxon>
    </lineage>
</organism>
<dbReference type="PANTHER" id="PTHR22951">
    <property type="entry name" value="CLATHRIN ASSEMBLY PROTEIN"/>
    <property type="match status" value="1"/>
</dbReference>
<comment type="caution">
    <text evidence="3">The sequence shown here is derived from an EMBL/GenBank/DDBJ whole genome shotgun (WGS) entry which is preliminary data.</text>
</comment>
<dbReference type="OrthoDB" id="44015at2759"/>
<dbReference type="GO" id="GO:0072583">
    <property type="term" value="P:clathrin-dependent endocytosis"/>
    <property type="evidence" value="ECO:0007669"/>
    <property type="project" value="InterPro"/>
</dbReference>
<dbReference type="GO" id="GO:0030136">
    <property type="term" value="C:clathrin-coated vesicle"/>
    <property type="evidence" value="ECO:0007669"/>
    <property type="project" value="InterPro"/>
</dbReference>
<dbReference type="GO" id="GO:0005905">
    <property type="term" value="C:clathrin-coated pit"/>
    <property type="evidence" value="ECO:0007669"/>
    <property type="project" value="TreeGrafter"/>
</dbReference>
<feature type="compositionally biased region" description="Basic and acidic residues" evidence="1">
    <location>
        <begin position="416"/>
        <end position="428"/>
    </location>
</feature>
<dbReference type="PANTHER" id="PTHR22951:SF5">
    <property type="entry name" value="PHOSPHATIDYLINOSITOL-BINDING CLATHRIN ASSEMBLY PROTEIN LAP"/>
    <property type="match status" value="1"/>
</dbReference>
<name>A0A8J5XU56_DIALT</name>
<dbReference type="GO" id="GO:0006900">
    <property type="term" value="P:vesicle budding from membrane"/>
    <property type="evidence" value="ECO:0007669"/>
    <property type="project" value="TreeGrafter"/>
</dbReference>
<dbReference type="Gene3D" id="1.20.58.150">
    <property type="entry name" value="ANTH domain"/>
    <property type="match status" value="1"/>
</dbReference>
<dbReference type="PROSITE" id="PS50942">
    <property type="entry name" value="ENTH"/>
    <property type="match status" value="1"/>
</dbReference>
<dbReference type="InterPro" id="IPR011417">
    <property type="entry name" value="ANTH_dom"/>
</dbReference>
<dbReference type="InterPro" id="IPR008942">
    <property type="entry name" value="ENTH_VHS"/>
</dbReference>
<dbReference type="Gene3D" id="1.25.40.90">
    <property type="match status" value="1"/>
</dbReference>
<dbReference type="SUPFAM" id="SSF89009">
    <property type="entry name" value="GAT-like domain"/>
    <property type="match status" value="1"/>
</dbReference>
<proteinExistence type="predicted"/>
<protein>
    <recommendedName>
        <fullName evidence="2">ENTH domain-containing protein</fullName>
    </recommendedName>
</protein>